<sequence>MLCLLWTASERIRDRFKFHPKQFLQCLPVRRAWRTVLPPLLWVTYDDIDINLNRIAPRVFKARRPLIWYLNITRFCSLSTFQPAHLEGLALGGPSLPTGLGLITSNRELKDLAVSVDDCPMTEALMSVFLSVPNVVSLKLLNVIGISASQVARILVSMPALKELYLEYLVGLENLEGSAMSLVSKSSLSVQKNTTHAIKLASVLKEHYLKLKSLNCVDMLEFHNNDTPLRDAGCMALIRSSFRLESIKMLTPDLNDKICQAPLEPHARSLESIHLIVDECTRNTFVNVRKILNSCLNLMSFTFASTPLPWLEQDTSIISGALELYQSQDHFCYPSDKDTCDIIGEYPVKDPTRPVGPEKQMTGFQGAPFEYRLAHQSMDSALTLTNSSSTLLQAWVDL</sequence>
<dbReference type="Gene3D" id="3.80.10.10">
    <property type="entry name" value="Ribonuclease Inhibitor"/>
    <property type="match status" value="1"/>
</dbReference>
<dbReference type="OrthoDB" id="2384330at2759"/>
<dbReference type="SUPFAM" id="SSF52047">
    <property type="entry name" value="RNI-like"/>
    <property type="match status" value="1"/>
</dbReference>
<keyword evidence="2" id="KW-1185">Reference proteome</keyword>
<dbReference type="InterPro" id="IPR032675">
    <property type="entry name" value="LRR_dom_sf"/>
</dbReference>
<proteinExistence type="predicted"/>
<protein>
    <recommendedName>
        <fullName evidence="3">F-box domain-containing protein</fullName>
    </recommendedName>
</protein>
<evidence type="ECO:0000313" key="1">
    <source>
        <dbReference type="EMBL" id="KFH61938.1"/>
    </source>
</evidence>
<name>A0A086TJ11_9FUNG</name>
<dbReference type="Proteomes" id="UP000243308">
    <property type="component" value="Unassembled WGS sequence"/>
</dbReference>
<evidence type="ECO:0000313" key="2">
    <source>
        <dbReference type="Proteomes" id="UP000243308"/>
    </source>
</evidence>
<dbReference type="EMBL" id="KN042435">
    <property type="protein sequence ID" value="KFH61938.1"/>
    <property type="molecule type" value="Genomic_DNA"/>
</dbReference>
<organism evidence="1 2">
    <name type="scientific">Podila verticillata NRRL 6337</name>
    <dbReference type="NCBI Taxonomy" id="1069443"/>
    <lineage>
        <taxon>Eukaryota</taxon>
        <taxon>Fungi</taxon>
        <taxon>Fungi incertae sedis</taxon>
        <taxon>Mucoromycota</taxon>
        <taxon>Mortierellomycotina</taxon>
        <taxon>Mortierellomycetes</taxon>
        <taxon>Mortierellales</taxon>
        <taxon>Mortierellaceae</taxon>
        <taxon>Podila</taxon>
    </lineage>
</organism>
<dbReference type="AlphaFoldDB" id="A0A086TJ11"/>
<gene>
    <name evidence="1" type="ORF">MVEG_12272</name>
</gene>
<reference evidence="1 2" key="1">
    <citation type="submission" date="2011-02" db="EMBL/GenBank/DDBJ databases">
        <title>The Genome Sequence of Mortierella verticillata NRRL 6337.</title>
        <authorList>
            <consortium name="The Broad Institute Genome Sequencing Platform"/>
            <person name="Russ C."/>
            <person name="Cuomo C."/>
            <person name="Burger G."/>
            <person name="Gray M.W."/>
            <person name="Holland P.W.H."/>
            <person name="King N."/>
            <person name="Lang F.B.F."/>
            <person name="Roger A.J."/>
            <person name="Ruiz-Trillo I."/>
            <person name="Young S.K."/>
            <person name="Zeng Q."/>
            <person name="Gargeya S."/>
            <person name="Alvarado L."/>
            <person name="Berlin A."/>
            <person name="Chapman S.B."/>
            <person name="Chen Z."/>
            <person name="Freedman E."/>
            <person name="Gellesch M."/>
            <person name="Goldberg J."/>
            <person name="Griggs A."/>
            <person name="Gujja S."/>
            <person name="Heilman E."/>
            <person name="Heiman D."/>
            <person name="Howarth C."/>
            <person name="Mehta T."/>
            <person name="Neiman D."/>
            <person name="Pearson M."/>
            <person name="Roberts A."/>
            <person name="Saif S."/>
            <person name="Shea T."/>
            <person name="Shenoy N."/>
            <person name="Sisk P."/>
            <person name="Stolte C."/>
            <person name="Sykes S."/>
            <person name="White J."/>
            <person name="Yandava C."/>
            <person name="Haas B."/>
            <person name="Nusbaum C."/>
            <person name="Birren B."/>
        </authorList>
    </citation>
    <scope>NUCLEOTIDE SEQUENCE [LARGE SCALE GENOMIC DNA]</scope>
    <source>
        <strain evidence="1 2">NRRL 6337</strain>
    </source>
</reference>
<evidence type="ECO:0008006" key="3">
    <source>
        <dbReference type="Google" id="ProtNLM"/>
    </source>
</evidence>
<accession>A0A086TJ11</accession>